<dbReference type="InterPro" id="IPR001902">
    <property type="entry name" value="SLC26A/SulP_fam"/>
</dbReference>
<proteinExistence type="predicted"/>
<dbReference type="InterPro" id="IPR002645">
    <property type="entry name" value="STAS_dom"/>
</dbReference>
<dbReference type="RefSeq" id="WP_100686735.1">
    <property type="nucleotide sequence ID" value="NZ_JBHTBD010000001.1"/>
</dbReference>
<keyword evidence="9" id="KW-1185">Reference proteome</keyword>
<dbReference type="CDD" id="cd07042">
    <property type="entry name" value="STAS_SulP_like_sulfate_transporter"/>
    <property type="match status" value="1"/>
</dbReference>
<dbReference type="Pfam" id="PF00916">
    <property type="entry name" value="Sulfate_transp"/>
    <property type="match status" value="1"/>
</dbReference>
<organism evidence="8 9">
    <name type="scientific">Marinobacter aromaticivorans</name>
    <dbReference type="NCBI Taxonomy" id="1494078"/>
    <lineage>
        <taxon>Bacteria</taxon>
        <taxon>Pseudomonadati</taxon>
        <taxon>Pseudomonadota</taxon>
        <taxon>Gammaproteobacteria</taxon>
        <taxon>Pseudomonadales</taxon>
        <taxon>Marinobacteraceae</taxon>
        <taxon>Marinobacter</taxon>
    </lineage>
</organism>
<protein>
    <submittedName>
        <fullName evidence="8">SulP family inorganic anion transporter</fullName>
    </submittedName>
</protein>
<evidence type="ECO:0000256" key="3">
    <source>
        <dbReference type="ARBA" id="ARBA00022989"/>
    </source>
</evidence>
<feature type="transmembrane region" description="Helical" evidence="6">
    <location>
        <begin position="252"/>
        <end position="271"/>
    </location>
</feature>
<sequence length="601" mass="65500">MLYKLLPGLLWLQGYTTQTLRRDLASGLAIGVMLIPQSMGYAVLAGLPPEFGLYASIFSPLLYALLGTSNKISIGPVALDAILILSGLSVLAEPGSDEYLQLAVELTLLVGLIQFLFGLLRFGFIINFLSYPVVVGYTSAAAVIIIGSQLQSLTGLHVDSANVLQLSWQLLANMNDWHGITVGISVASLLFIFLCKRYLPKLPNALLLLVGTMLLSGLFHAGQAGVEVINSVPKGFPAPHFPDIDFTRLGELLPVAFTVALMGFVGTMSICKSQESPKDKRSVQPNQELVALGLANALGALLRSFPVSASFSRSAAMREAGALTQVSALVSSGLIAITVLFLTPLFTDYPLPKAVLAAIIVMSVLGLFKYQEMKTLFRQDTKEFVILLVTFLITLLLGVQQGLLVGVAVSLVLVIYNSTTPHITELGKIDGEDLYRNIHRFESISVRKDLLIFRFDAPLYFANKDYFKSRLYSMIKRRPEGSLKAVILDAQAVSSIDSTSLIMLESVIENLQEQGIEFYMVSLIGPVRDTLTRSAALSEYVLNEHMFPQITDAVLYIDQGISSRASIARQSNAAKKRPRKKHGVTKPGSPVQSHPARRRPE</sequence>
<comment type="caution">
    <text evidence="8">The sequence shown here is derived from an EMBL/GenBank/DDBJ whole genome shotgun (WGS) entry which is preliminary data.</text>
</comment>
<feature type="transmembrane region" description="Helical" evidence="6">
    <location>
        <begin position="124"/>
        <end position="146"/>
    </location>
</feature>
<feature type="transmembrane region" description="Helical" evidence="6">
    <location>
        <begin position="74"/>
        <end position="92"/>
    </location>
</feature>
<evidence type="ECO:0000313" key="8">
    <source>
        <dbReference type="EMBL" id="MFC7293404.1"/>
    </source>
</evidence>
<feature type="transmembrane region" description="Helical" evidence="6">
    <location>
        <begin position="51"/>
        <end position="67"/>
    </location>
</feature>
<evidence type="ECO:0000313" key="9">
    <source>
        <dbReference type="Proteomes" id="UP001596506"/>
    </source>
</evidence>
<feature type="transmembrane region" description="Helical" evidence="6">
    <location>
        <begin position="177"/>
        <end position="194"/>
    </location>
</feature>
<accession>A0ABW2IQZ0</accession>
<dbReference type="InterPro" id="IPR036513">
    <property type="entry name" value="STAS_dom_sf"/>
</dbReference>
<dbReference type="Proteomes" id="UP001596506">
    <property type="component" value="Unassembled WGS sequence"/>
</dbReference>
<gene>
    <name evidence="8" type="ORF">ACFQQA_01580</name>
</gene>
<evidence type="ECO:0000259" key="7">
    <source>
        <dbReference type="PROSITE" id="PS50801"/>
    </source>
</evidence>
<dbReference type="Pfam" id="PF01740">
    <property type="entry name" value="STAS"/>
    <property type="match status" value="1"/>
</dbReference>
<feature type="transmembrane region" description="Helical" evidence="6">
    <location>
        <begin position="384"/>
        <end position="416"/>
    </location>
</feature>
<name>A0ABW2IQZ0_9GAMM</name>
<keyword evidence="4 6" id="KW-0472">Membrane</keyword>
<keyword evidence="3 6" id="KW-1133">Transmembrane helix</keyword>
<dbReference type="InterPro" id="IPR018045">
    <property type="entry name" value="S04_transporter_CS"/>
</dbReference>
<dbReference type="SUPFAM" id="SSF52091">
    <property type="entry name" value="SpoIIaa-like"/>
    <property type="match status" value="1"/>
</dbReference>
<keyword evidence="2 6" id="KW-0812">Transmembrane</keyword>
<evidence type="ECO:0000256" key="4">
    <source>
        <dbReference type="ARBA" id="ARBA00023136"/>
    </source>
</evidence>
<feature type="domain" description="STAS" evidence="7">
    <location>
        <begin position="440"/>
        <end position="557"/>
    </location>
</feature>
<feature type="transmembrane region" description="Helical" evidence="6">
    <location>
        <begin position="320"/>
        <end position="342"/>
    </location>
</feature>
<evidence type="ECO:0000256" key="5">
    <source>
        <dbReference type="SAM" id="MobiDB-lite"/>
    </source>
</evidence>
<dbReference type="PROSITE" id="PS01130">
    <property type="entry name" value="SLC26A"/>
    <property type="match status" value="1"/>
</dbReference>
<feature type="transmembrane region" description="Helical" evidence="6">
    <location>
        <begin position="98"/>
        <end position="117"/>
    </location>
</feature>
<dbReference type="Gene3D" id="3.30.750.24">
    <property type="entry name" value="STAS domain"/>
    <property type="match status" value="1"/>
</dbReference>
<feature type="transmembrane region" description="Helical" evidence="6">
    <location>
        <begin position="354"/>
        <end position="372"/>
    </location>
</feature>
<feature type="region of interest" description="Disordered" evidence="5">
    <location>
        <begin position="567"/>
        <end position="601"/>
    </location>
</feature>
<dbReference type="PROSITE" id="PS50801">
    <property type="entry name" value="STAS"/>
    <property type="match status" value="1"/>
</dbReference>
<feature type="compositionally biased region" description="Basic residues" evidence="5">
    <location>
        <begin position="574"/>
        <end position="584"/>
    </location>
</feature>
<evidence type="ECO:0000256" key="2">
    <source>
        <dbReference type="ARBA" id="ARBA00022692"/>
    </source>
</evidence>
<feature type="transmembrane region" description="Helical" evidence="6">
    <location>
        <begin position="206"/>
        <end position="226"/>
    </location>
</feature>
<comment type="subcellular location">
    <subcellularLocation>
        <location evidence="1">Membrane</location>
        <topology evidence="1">Multi-pass membrane protein</topology>
    </subcellularLocation>
</comment>
<evidence type="ECO:0000256" key="6">
    <source>
        <dbReference type="SAM" id="Phobius"/>
    </source>
</evidence>
<reference evidence="9" key="1">
    <citation type="journal article" date="2019" name="Int. J. Syst. Evol. Microbiol.">
        <title>The Global Catalogue of Microorganisms (GCM) 10K type strain sequencing project: providing services to taxonomists for standard genome sequencing and annotation.</title>
        <authorList>
            <consortium name="The Broad Institute Genomics Platform"/>
            <consortium name="The Broad Institute Genome Sequencing Center for Infectious Disease"/>
            <person name="Wu L."/>
            <person name="Ma J."/>
        </authorList>
    </citation>
    <scope>NUCLEOTIDE SEQUENCE [LARGE SCALE GENOMIC DNA]</scope>
    <source>
        <strain evidence="9">CCUG 60559</strain>
    </source>
</reference>
<dbReference type="InterPro" id="IPR011547">
    <property type="entry name" value="SLC26A/SulP_dom"/>
</dbReference>
<dbReference type="NCBIfam" id="TIGR00815">
    <property type="entry name" value="sulP"/>
    <property type="match status" value="1"/>
</dbReference>
<dbReference type="EMBL" id="JBHTBD010000001">
    <property type="protein sequence ID" value="MFC7293404.1"/>
    <property type="molecule type" value="Genomic_DNA"/>
</dbReference>
<evidence type="ECO:0000256" key="1">
    <source>
        <dbReference type="ARBA" id="ARBA00004141"/>
    </source>
</evidence>
<dbReference type="PANTHER" id="PTHR11814">
    <property type="entry name" value="SULFATE TRANSPORTER"/>
    <property type="match status" value="1"/>
</dbReference>